<name>A0A1I3MH50_9BACL</name>
<evidence type="ECO:0000313" key="10">
    <source>
        <dbReference type="EMBL" id="SFI96231.1"/>
    </source>
</evidence>
<keyword evidence="2" id="KW-0813">Transport</keyword>
<dbReference type="STRING" id="1884381.SAMN05518846_101622"/>
<dbReference type="GO" id="GO:0005524">
    <property type="term" value="F:ATP binding"/>
    <property type="evidence" value="ECO:0007669"/>
    <property type="project" value="UniProtKB-KW"/>
</dbReference>
<evidence type="ECO:0000256" key="7">
    <source>
        <dbReference type="ARBA" id="ARBA00022970"/>
    </source>
</evidence>
<feature type="domain" description="ABC transporter" evidence="9">
    <location>
        <begin position="29"/>
        <end position="268"/>
    </location>
</feature>
<dbReference type="SUPFAM" id="SSF55021">
    <property type="entry name" value="ACT-like"/>
    <property type="match status" value="1"/>
</dbReference>
<reference evidence="11" key="1">
    <citation type="submission" date="2016-10" db="EMBL/GenBank/DDBJ databases">
        <authorList>
            <person name="Varghese N."/>
            <person name="Submissions S."/>
        </authorList>
    </citation>
    <scope>NUCLEOTIDE SEQUENCE [LARGE SCALE GENOMIC DNA]</scope>
    <source>
        <strain evidence="11">OK042</strain>
    </source>
</reference>
<dbReference type="InterPro" id="IPR041701">
    <property type="entry name" value="MetN_ABC"/>
</dbReference>
<evidence type="ECO:0000256" key="6">
    <source>
        <dbReference type="ARBA" id="ARBA00022967"/>
    </source>
</evidence>
<dbReference type="InterPro" id="IPR050086">
    <property type="entry name" value="MetN_ABC_transporter-like"/>
</dbReference>
<gene>
    <name evidence="10" type="ORF">SAMN05518846_101622</name>
</gene>
<proteinExistence type="inferred from homology"/>
<dbReference type="GO" id="GO:0005886">
    <property type="term" value="C:plasma membrane"/>
    <property type="evidence" value="ECO:0007669"/>
    <property type="project" value="UniProtKB-ARBA"/>
</dbReference>
<dbReference type="InterPro" id="IPR003439">
    <property type="entry name" value="ABC_transporter-like_ATP-bd"/>
</dbReference>
<dbReference type="InterPro" id="IPR017871">
    <property type="entry name" value="ABC_transporter-like_CS"/>
</dbReference>
<dbReference type="AlphaFoldDB" id="A0A1I3MH50"/>
<dbReference type="Pfam" id="PF00005">
    <property type="entry name" value="ABC_tran"/>
    <property type="match status" value="1"/>
</dbReference>
<keyword evidence="8" id="KW-0472">Membrane</keyword>
<dbReference type="CDD" id="cd03258">
    <property type="entry name" value="ABC_MetN_methionine_transporter"/>
    <property type="match status" value="1"/>
</dbReference>
<evidence type="ECO:0000256" key="2">
    <source>
        <dbReference type="ARBA" id="ARBA00022448"/>
    </source>
</evidence>
<dbReference type="InterPro" id="IPR003593">
    <property type="entry name" value="AAA+_ATPase"/>
</dbReference>
<keyword evidence="3" id="KW-1003">Cell membrane</keyword>
<dbReference type="InterPro" id="IPR027417">
    <property type="entry name" value="P-loop_NTPase"/>
</dbReference>
<organism evidence="10 11">
    <name type="scientific">Brevibacillus centrosporus</name>
    <dbReference type="NCBI Taxonomy" id="54910"/>
    <lineage>
        <taxon>Bacteria</taxon>
        <taxon>Bacillati</taxon>
        <taxon>Bacillota</taxon>
        <taxon>Bacilli</taxon>
        <taxon>Bacillales</taxon>
        <taxon>Paenibacillaceae</taxon>
        <taxon>Brevibacillus</taxon>
    </lineage>
</organism>
<dbReference type="Proteomes" id="UP000198915">
    <property type="component" value="Unassembled WGS sequence"/>
</dbReference>
<keyword evidence="4" id="KW-0547">Nucleotide-binding</keyword>
<dbReference type="PROSITE" id="PS00211">
    <property type="entry name" value="ABC_TRANSPORTER_1"/>
    <property type="match status" value="1"/>
</dbReference>
<dbReference type="FunFam" id="3.40.50.300:FF:000056">
    <property type="entry name" value="Cell division ATP-binding protein FtsE"/>
    <property type="match status" value="1"/>
</dbReference>
<dbReference type="Gene3D" id="3.40.50.300">
    <property type="entry name" value="P-loop containing nucleotide triphosphate hydrolases"/>
    <property type="match status" value="1"/>
</dbReference>
<keyword evidence="7" id="KW-0029">Amino-acid transport</keyword>
<evidence type="ECO:0000313" key="11">
    <source>
        <dbReference type="Proteomes" id="UP000198915"/>
    </source>
</evidence>
<dbReference type="GO" id="GO:0016887">
    <property type="term" value="F:ATP hydrolysis activity"/>
    <property type="evidence" value="ECO:0007669"/>
    <property type="project" value="InterPro"/>
</dbReference>
<dbReference type="SMART" id="SM00930">
    <property type="entry name" value="NIL"/>
    <property type="match status" value="1"/>
</dbReference>
<comment type="similarity">
    <text evidence="1">Belongs to the ABC transporter superfamily.</text>
</comment>
<dbReference type="PANTHER" id="PTHR43166:SF30">
    <property type="entry name" value="METHIONINE IMPORT ATP-BINDING PROTEIN METN"/>
    <property type="match status" value="1"/>
</dbReference>
<dbReference type="PROSITE" id="PS50893">
    <property type="entry name" value="ABC_TRANSPORTER_2"/>
    <property type="match status" value="1"/>
</dbReference>
<dbReference type="Gene3D" id="3.30.70.260">
    <property type="match status" value="1"/>
</dbReference>
<evidence type="ECO:0000256" key="8">
    <source>
        <dbReference type="ARBA" id="ARBA00023136"/>
    </source>
</evidence>
<evidence type="ECO:0000256" key="1">
    <source>
        <dbReference type="ARBA" id="ARBA00005417"/>
    </source>
</evidence>
<evidence type="ECO:0000256" key="5">
    <source>
        <dbReference type="ARBA" id="ARBA00022840"/>
    </source>
</evidence>
<sequence length="366" mass="40538">MSLLEQTDTFRGRNEVQEQRHALPKEKKIEFLQVEKKFESGGKIIEALKGVTLTVEKGDIFGVIGFSGAGKSTLLRTVNLLERPTSGKVIVDGKDLTTLSVAQLRRVKKDIGMIFQQFNLLESKTVFENVAMPLLLSQTPKKVVQERVAELLSFVGLSDKAKSFPDELSGGQKQRVGIARALATNPSILLSDEATSALDPQTTESILELLKRVNKEYNITILMITHEMNVIKEICNRVAVMEHGTVVEQGEVLDMFAHPQTETARNFVKSVIRDDIPPSVYKALANSRGQSRIYQIHFVGENSGQQVVSQVAKQFQTQVHVLFGNISELQGVPFGNMIVEIGGSAADIARAYQYIQQQNVTVKEIS</sequence>
<dbReference type="GO" id="GO:0006865">
    <property type="term" value="P:amino acid transport"/>
    <property type="evidence" value="ECO:0007669"/>
    <property type="project" value="UniProtKB-KW"/>
</dbReference>
<evidence type="ECO:0000259" key="9">
    <source>
        <dbReference type="PROSITE" id="PS50893"/>
    </source>
</evidence>
<protein>
    <submittedName>
        <fullName evidence="10">D-methionine transport system ATP-binding protein</fullName>
    </submittedName>
</protein>
<dbReference type="PANTHER" id="PTHR43166">
    <property type="entry name" value="AMINO ACID IMPORT ATP-BINDING PROTEIN"/>
    <property type="match status" value="1"/>
</dbReference>
<keyword evidence="6" id="KW-1278">Translocase</keyword>
<dbReference type="SUPFAM" id="SSF52540">
    <property type="entry name" value="P-loop containing nucleoside triphosphate hydrolases"/>
    <property type="match status" value="1"/>
</dbReference>
<dbReference type="InterPro" id="IPR045865">
    <property type="entry name" value="ACT-like_dom_sf"/>
</dbReference>
<evidence type="ECO:0000256" key="4">
    <source>
        <dbReference type="ARBA" id="ARBA00022741"/>
    </source>
</evidence>
<dbReference type="EMBL" id="FORT01000001">
    <property type="protein sequence ID" value="SFI96231.1"/>
    <property type="molecule type" value="Genomic_DNA"/>
</dbReference>
<evidence type="ECO:0000256" key="3">
    <source>
        <dbReference type="ARBA" id="ARBA00022475"/>
    </source>
</evidence>
<keyword evidence="5 10" id="KW-0067">ATP-binding</keyword>
<dbReference type="InterPro" id="IPR018449">
    <property type="entry name" value="NIL_domain"/>
</dbReference>
<keyword evidence="11" id="KW-1185">Reference proteome</keyword>
<accession>A0A1I3MH50</accession>
<dbReference type="SMART" id="SM00382">
    <property type="entry name" value="AAA"/>
    <property type="match status" value="1"/>
</dbReference>
<dbReference type="Pfam" id="PF09383">
    <property type="entry name" value="NIL"/>
    <property type="match status" value="1"/>
</dbReference>